<sequence>MSAAMNPDDLQAQATEQTGLDDFGDPSYREGLERYGDALVHEAQLNDLGNVALPPSLVAALVNRLKVVDWAKQHPEVTGERIEAPVVVIGMFRAGTTFLSNLLDVDPSNRALLGWESQDSVPPPLPGERKTGPRVDAAQGGVDMLEMLNPAISAIHHEAASDPTECIAVMGQAFQSISWEAIANVPSYGAWWRAGDNRGAYDYHRLVLQTLQSAGVRGRWTLKSPHHALALDALVDTYPDARLVLMHRDPATLTGSVCSLINVMSSTFSDADHRPYIAQHWSDTLEESIRRIEDFRARRPEHQVLDVRYADLARDPVGTVRGIYGSLGLEAGDGAFDAMDAHRTAHPRGEFGGHRYDVTEFGLTEAAVRDRFRDYIERYDVEAEHLDRPIDA</sequence>
<organism evidence="2 3">
    <name type="scientific">Nocardioides endophyticus</name>
    <dbReference type="NCBI Taxonomy" id="1353775"/>
    <lineage>
        <taxon>Bacteria</taxon>
        <taxon>Bacillati</taxon>
        <taxon>Actinomycetota</taxon>
        <taxon>Actinomycetes</taxon>
        <taxon>Propionibacteriales</taxon>
        <taxon>Nocardioidaceae</taxon>
        <taxon>Nocardioides</taxon>
    </lineage>
</organism>
<dbReference type="EMBL" id="BAABKN010000012">
    <property type="protein sequence ID" value="GAA4735013.1"/>
    <property type="molecule type" value="Genomic_DNA"/>
</dbReference>
<dbReference type="Proteomes" id="UP001499882">
    <property type="component" value="Unassembled WGS sequence"/>
</dbReference>
<gene>
    <name evidence="2" type="ORF">GCM10023350_18430</name>
</gene>
<feature type="region of interest" description="Disordered" evidence="1">
    <location>
        <begin position="1"/>
        <end position="27"/>
    </location>
</feature>
<keyword evidence="3" id="KW-1185">Reference proteome</keyword>
<evidence type="ECO:0000256" key="1">
    <source>
        <dbReference type="SAM" id="MobiDB-lite"/>
    </source>
</evidence>
<evidence type="ECO:0000313" key="2">
    <source>
        <dbReference type="EMBL" id="GAA4735013.1"/>
    </source>
</evidence>
<dbReference type="RefSeq" id="WP_345526468.1">
    <property type="nucleotide sequence ID" value="NZ_BAABKN010000012.1"/>
</dbReference>
<dbReference type="InterPro" id="IPR027417">
    <property type="entry name" value="P-loop_NTPase"/>
</dbReference>
<dbReference type="SUPFAM" id="SSF52540">
    <property type="entry name" value="P-loop containing nucleoside triphosphate hydrolases"/>
    <property type="match status" value="1"/>
</dbReference>
<comment type="caution">
    <text evidence="2">The sequence shown here is derived from an EMBL/GenBank/DDBJ whole genome shotgun (WGS) entry which is preliminary data.</text>
</comment>
<evidence type="ECO:0000313" key="3">
    <source>
        <dbReference type="Proteomes" id="UP001499882"/>
    </source>
</evidence>
<dbReference type="PANTHER" id="PTHR36451">
    <property type="entry name" value="PAPS-DEPENDENT SULFOTRANSFERASE STF3"/>
    <property type="match status" value="1"/>
</dbReference>
<dbReference type="Gene3D" id="3.40.50.300">
    <property type="entry name" value="P-loop containing nucleotide triphosphate hydrolases"/>
    <property type="match status" value="1"/>
</dbReference>
<proteinExistence type="predicted"/>
<protein>
    <submittedName>
        <fullName evidence="2">Sulfotransferase</fullName>
    </submittedName>
</protein>
<dbReference type="InterPro" id="IPR052736">
    <property type="entry name" value="Stf3_sulfotransferase"/>
</dbReference>
<reference evidence="3" key="1">
    <citation type="journal article" date="2019" name="Int. J. Syst. Evol. Microbiol.">
        <title>The Global Catalogue of Microorganisms (GCM) 10K type strain sequencing project: providing services to taxonomists for standard genome sequencing and annotation.</title>
        <authorList>
            <consortium name="The Broad Institute Genomics Platform"/>
            <consortium name="The Broad Institute Genome Sequencing Center for Infectious Disease"/>
            <person name="Wu L."/>
            <person name="Ma J."/>
        </authorList>
    </citation>
    <scope>NUCLEOTIDE SEQUENCE [LARGE SCALE GENOMIC DNA]</scope>
    <source>
        <strain evidence="3">JCM 18532</strain>
    </source>
</reference>
<name>A0ABP8YN06_9ACTN</name>
<dbReference type="Pfam" id="PF13469">
    <property type="entry name" value="Sulfotransfer_3"/>
    <property type="match status" value="1"/>
</dbReference>
<accession>A0ABP8YN06</accession>
<feature type="region of interest" description="Disordered" evidence="1">
    <location>
        <begin position="115"/>
        <end position="134"/>
    </location>
</feature>
<dbReference type="PANTHER" id="PTHR36451:SF1">
    <property type="entry name" value="OMEGA-HYDROXY-BETA-DIHYDROMENAQUINONE-9 SULFOTRANSFERASE STF3"/>
    <property type="match status" value="1"/>
</dbReference>